<keyword evidence="3" id="KW-1185">Reference proteome</keyword>
<keyword evidence="1" id="KW-0812">Transmembrane</keyword>
<comment type="caution">
    <text evidence="2">The sequence shown here is derived from an EMBL/GenBank/DDBJ whole genome shotgun (WGS) entry which is preliminary data.</text>
</comment>
<name>A0A8H6VRZ9_9PEZI</name>
<accession>A0A8H6VRZ9</accession>
<sequence length="79" mass="9379">MGLYEDLHPDWNIDKRYFKLIWGFKHPELDGDQHERFREAARELTLLLMFVAILIGSVIAWYFAFLKPKLTKALKRLSG</sequence>
<evidence type="ECO:0000313" key="2">
    <source>
        <dbReference type="EMBL" id="KAF7198419.1"/>
    </source>
</evidence>
<organism evidence="2 3">
    <name type="scientific">Pseudocercospora fuligena</name>
    <dbReference type="NCBI Taxonomy" id="685502"/>
    <lineage>
        <taxon>Eukaryota</taxon>
        <taxon>Fungi</taxon>
        <taxon>Dikarya</taxon>
        <taxon>Ascomycota</taxon>
        <taxon>Pezizomycotina</taxon>
        <taxon>Dothideomycetes</taxon>
        <taxon>Dothideomycetidae</taxon>
        <taxon>Mycosphaerellales</taxon>
        <taxon>Mycosphaerellaceae</taxon>
        <taxon>Pseudocercospora</taxon>
    </lineage>
</organism>
<evidence type="ECO:0000313" key="3">
    <source>
        <dbReference type="Proteomes" id="UP000660729"/>
    </source>
</evidence>
<proteinExistence type="predicted"/>
<dbReference type="AlphaFoldDB" id="A0A8H6VRZ9"/>
<evidence type="ECO:0000256" key="1">
    <source>
        <dbReference type="SAM" id="Phobius"/>
    </source>
</evidence>
<reference evidence="2" key="1">
    <citation type="submission" date="2020-04" db="EMBL/GenBank/DDBJ databases">
        <title>Draft genome resource of the tomato pathogen Pseudocercospora fuligena.</title>
        <authorList>
            <person name="Zaccaron A."/>
        </authorList>
    </citation>
    <scope>NUCLEOTIDE SEQUENCE</scope>
    <source>
        <strain evidence="2">PF001</strain>
    </source>
</reference>
<gene>
    <name evidence="2" type="ORF">HII31_00158</name>
</gene>
<protein>
    <submittedName>
        <fullName evidence="2">Uncharacterized protein</fullName>
    </submittedName>
</protein>
<feature type="transmembrane region" description="Helical" evidence="1">
    <location>
        <begin position="44"/>
        <end position="66"/>
    </location>
</feature>
<dbReference type="Proteomes" id="UP000660729">
    <property type="component" value="Unassembled WGS sequence"/>
</dbReference>
<keyword evidence="1" id="KW-1133">Transmembrane helix</keyword>
<dbReference type="EMBL" id="JABCIY010000001">
    <property type="protein sequence ID" value="KAF7198419.1"/>
    <property type="molecule type" value="Genomic_DNA"/>
</dbReference>
<dbReference type="OrthoDB" id="10502781at2759"/>
<keyword evidence="1" id="KW-0472">Membrane</keyword>